<keyword evidence="4" id="KW-0472">Membrane</keyword>
<protein>
    <submittedName>
        <fullName evidence="6">FUSC family protein</fullName>
    </submittedName>
</protein>
<gene>
    <name evidence="6" type="ORF">ABVT11_13990</name>
</gene>
<evidence type="ECO:0000256" key="4">
    <source>
        <dbReference type="ARBA" id="ARBA00023136"/>
    </source>
</evidence>
<comment type="caution">
    <text evidence="6">The sequence shown here is derived from an EMBL/GenBank/DDBJ whole genome shotgun (WGS) entry which is preliminary data.</text>
</comment>
<evidence type="ECO:0000256" key="3">
    <source>
        <dbReference type="ARBA" id="ARBA00022989"/>
    </source>
</evidence>
<accession>A0ABV2CSQ1</accession>
<sequence length="158" mass="16188">MLRCALAAALANLAAELLGLSHSVWASMSALIVSHEKLSSTRAGVTGRIAGTVIGALVALAVHRLGAPLGINLQLALAVAVCALIASGRPTLRVCLWTCPLVLLTASPEESPEFTAMSRAVEVLLGAVIGGAMHYVEAALLRRLEAESCSPSDTHAGD</sequence>
<dbReference type="RefSeq" id="WP_345924746.1">
    <property type="nucleotide sequence ID" value="NZ_JBDIVF010000002.1"/>
</dbReference>
<comment type="subcellular location">
    <subcellularLocation>
        <location evidence="1">Membrane</location>
        <topology evidence="1">Multi-pass membrane protein</topology>
    </subcellularLocation>
</comment>
<dbReference type="Pfam" id="PF13515">
    <property type="entry name" value="FUSC_2"/>
    <property type="match status" value="1"/>
</dbReference>
<evidence type="ECO:0000313" key="6">
    <source>
        <dbReference type="EMBL" id="MET1490944.1"/>
    </source>
</evidence>
<proteinExistence type="predicted"/>
<organism evidence="6 7">
    <name type="scientific">Uliginosibacterium paludis</name>
    <dbReference type="NCBI Taxonomy" id="1615952"/>
    <lineage>
        <taxon>Bacteria</taxon>
        <taxon>Pseudomonadati</taxon>
        <taxon>Pseudomonadota</taxon>
        <taxon>Betaproteobacteria</taxon>
        <taxon>Rhodocyclales</taxon>
        <taxon>Zoogloeaceae</taxon>
        <taxon>Uliginosibacterium</taxon>
    </lineage>
</organism>
<evidence type="ECO:0000256" key="1">
    <source>
        <dbReference type="ARBA" id="ARBA00004141"/>
    </source>
</evidence>
<evidence type="ECO:0000313" key="7">
    <source>
        <dbReference type="Proteomes" id="UP001548590"/>
    </source>
</evidence>
<reference evidence="6 7" key="1">
    <citation type="submission" date="2024-07" db="EMBL/GenBank/DDBJ databases">
        <title>Uliginosibacterium paludis KCTC:42655.</title>
        <authorList>
            <person name="Kim M.K."/>
        </authorList>
    </citation>
    <scope>NUCLEOTIDE SEQUENCE [LARGE SCALE GENOMIC DNA]</scope>
    <source>
        <strain evidence="6 7">KCTC 42655</strain>
    </source>
</reference>
<evidence type="ECO:0000259" key="5">
    <source>
        <dbReference type="Pfam" id="PF13515"/>
    </source>
</evidence>
<name>A0ABV2CSQ1_9RHOO</name>
<dbReference type="Proteomes" id="UP001548590">
    <property type="component" value="Unassembled WGS sequence"/>
</dbReference>
<dbReference type="EMBL" id="JBEWLZ010000008">
    <property type="protein sequence ID" value="MET1490944.1"/>
    <property type="molecule type" value="Genomic_DNA"/>
</dbReference>
<keyword evidence="3" id="KW-1133">Transmembrane helix</keyword>
<dbReference type="InterPro" id="IPR049453">
    <property type="entry name" value="Memb_transporter_dom"/>
</dbReference>
<evidence type="ECO:0000256" key="2">
    <source>
        <dbReference type="ARBA" id="ARBA00022692"/>
    </source>
</evidence>
<keyword evidence="2" id="KW-0812">Transmembrane</keyword>
<feature type="domain" description="Integral membrane bound transporter" evidence="5">
    <location>
        <begin position="11"/>
        <end position="130"/>
    </location>
</feature>
<keyword evidence="7" id="KW-1185">Reference proteome</keyword>